<dbReference type="InterPro" id="IPR022398">
    <property type="entry name" value="Peptidase_S8_His-AS"/>
</dbReference>
<dbReference type="EMBL" id="VTEI01000003">
    <property type="protein sequence ID" value="TYS17662.1"/>
    <property type="molecule type" value="Genomic_DNA"/>
</dbReference>
<gene>
    <name evidence="12" type="ORF">FZC78_07315</name>
</gene>
<dbReference type="InterPro" id="IPR036852">
    <property type="entry name" value="Peptidase_S8/S53_dom_sf"/>
</dbReference>
<evidence type="ECO:0000256" key="7">
    <source>
        <dbReference type="ARBA" id="ARBA00022801"/>
    </source>
</evidence>
<feature type="active site" description="Charge relay system" evidence="10">
    <location>
        <position position="318"/>
    </location>
</feature>
<keyword evidence="6" id="KW-0479">Metal-binding</keyword>
<keyword evidence="7 10" id="KW-0378">Hydrolase</keyword>
<keyword evidence="9" id="KW-0106">Calcium</keyword>
<accession>A0A5D4NY87</accession>
<evidence type="ECO:0000256" key="3">
    <source>
        <dbReference type="ARBA" id="ARBA00011073"/>
    </source>
</evidence>
<evidence type="ECO:0000256" key="1">
    <source>
        <dbReference type="ARBA" id="ARBA00001913"/>
    </source>
</evidence>
<dbReference type="Gene3D" id="3.40.50.12090">
    <property type="match status" value="2"/>
</dbReference>
<reference evidence="12 13" key="1">
    <citation type="submission" date="2019-08" db="EMBL/GenBank/DDBJ databases">
        <title>Bacillus genomes from the desert of Cuatro Cienegas, Coahuila.</title>
        <authorList>
            <person name="Olmedo-Alvarez G."/>
        </authorList>
    </citation>
    <scope>NUCLEOTIDE SEQUENCE [LARGE SCALE GENOMIC DNA]</scope>
    <source>
        <strain evidence="12 13">CH34_1T</strain>
    </source>
</reference>
<dbReference type="GO" id="GO:0004252">
    <property type="term" value="F:serine-type endopeptidase activity"/>
    <property type="evidence" value="ECO:0007669"/>
    <property type="project" value="UniProtKB-UniRule"/>
</dbReference>
<dbReference type="InterPro" id="IPR034202">
    <property type="entry name" value="Subtilisin_Carlsberg-like"/>
</dbReference>
<dbReference type="PROSITE" id="PS51892">
    <property type="entry name" value="SUBTILASE"/>
    <property type="match status" value="1"/>
</dbReference>
<organism evidence="12 13">
    <name type="scientific">Rossellomorea vietnamensis</name>
    <dbReference type="NCBI Taxonomy" id="218284"/>
    <lineage>
        <taxon>Bacteria</taxon>
        <taxon>Bacillati</taxon>
        <taxon>Bacillota</taxon>
        <taxon>Bacilli</taxon>
        <taxon>Bacillales</taxon>
        <taxon>Bacillaceae</taxon>
        <taxon>Rossellomorea</taxon>
    </lineage>
</organism>
<dbReference type="SUPFAM" id="SSF52743">
    <property type="entry name" value="Subtilisin-like"/>
    <property type="match status" value="1"/>
</dbReference>
<dbReference type="Pfam" id="PF04122">
    <property type="entry name" value="CW_binding_2"/>
    <property type="match status" value="3"/>
</dbReference>
<dbReference type="InterPro" id="IPR050131">
    <property type="entry name" value="Peptidase_S8_subtilisin-like"/>
</dbReference>
<name>A0A5D4NY87_9BACI</name>
<dbReference type="RefSeq" id="WP_148938996.1">
    <property type="nucleotide sequence ID" value="NZ_VTEI01000003.1"/>
</dbReference>
<proteinExistence type="inferred from homology"/>
<evidence type="ECO:0000313" key="13">
    <source>
        <dbReference type="Proteomes" id="UP000322267"/>
    </source>
</evidence>
<evidence type="ECO:0000259" key="11">
    <source>
        <dbReference type="Pfam" id="PF00082"/>
    </source>
</evidence>
<keyword evidence="5 10" id="KW-0645">Protease</keyword>
<dbReference type="OrthoDB" id="9798386at2"/>
<sequence>MNTSRLYLSTIFVVMFIGIFLVQPVFAEKEVQLFIKYNEDTVQSLSAADTDDSSIKTIRVPQSEVEATLGELREEEYIEYAEIDAPVYTQAFDTPNDPKYIDQHSSFDVMKVAEAWGKYEPKQEVTVAVIDSGIDLDHPDLSPLIVEGTNILKPAEQPIDHNGHGTHIAGLVGAATDNDIGVSSVSRGVKIMPIKVLEQNEGLISSVISGIEYAMQQDVDVINVSLGSYINSLALRDTVREAAEQGIVIVAAAGNHNRNDAMYPAKYPEVISVGSIDTATHEKADFSNHGTYIDVVTPGTNVVSTWMDGDYKPMGGTSMSAGIVSSLASMILQQSPYLTNHQVKEIIQSSTSELSSSYSLGTGIINASNSLDKIYSNNRLYGPTSVETAVEVSKFGWSQLEQKSITVDKKEIKGKIAVLATGDTFADSLAASPLGTYLNSPILLVKNSTLTAEVKAELERLGATHVAIIGGKQAVSSELESELKGLGYKIARISGETRYETSIAVNKAAGYTTNKAFIVSGEVHPDALSIAPYSGIKQYPILFVKQNTIDPAVLDYIREAGITKSYIIGGEAPISSEVEKMLPAPFRIAGKDRYETNFAVHDIFGEDDASSLFFATGVNFPDSLTVAPLAAQTKSPVILTPPALVEKTKESILLFPMRNQYHIIGGRQAIDVETGWELDRYFN</sequence>
<dbReference type="PRINTS" id="PR00723">
    <property type="entry name" value="SUBTILISIN"/>
</dbReference>
<dbReference type="PANTHER" id="PTHR43806">
    <property type="entry name" value="PEPTIDASE S8"/>
    <property type="match status" value="1"/>
</dbReference>
<dbReference type="GO" id="GO:0006508">
    <property type="term" value="P:proteolysis"/>
    <property type="evidence" value="ECO:0007669"/>
    <property type="project" value="UniProtKB-KW"/>
</dbReference>
<dbReference type="InterPro" id="IPR023827">
    <property type="entry name" value="Peptidase_S8_Asp-AS"/>
</dbReference>
<dbReference type="GO" id="GO:0005576">
    <property type="term" value="C:extracellular region"/>
    <property type="evidence" value="ECO:0007669"/>
    <property type="project" value="UniProtKB-SubCell"/>
</dbReference>
<comment type="caution">
    <text evidence="12">The sequence shown here is derived from an EMBL/GenBank/DDBJ whole genome shotgun (WGS) entry which is preliminary data.</text>
</comment>
<dbReference type="Gene3D" id="3.40.50.200">
    <property type="entry name" value="Peptidase S8/S53 domain"/>
    <property type="match status" value="1"/>
</dbReference>
<protein>
    <submittedName>
        <fullName evidence="12">S8 family serine peptidase</fullName>
    </submittedName>
</protein>
<dbReference type="GO" id="GO:0046872">
    <property type="term" value="F:metal ion binding"/>
    <property type="evidence" value="ECO:0007669"/>
    <property type="project" value="UniProtKB-KW"/>
</dbReference>
<dbReference type="PANTHER" id="PTHR43806:SF11">
    <property type="entry name" value="CEREVISIN-RELATED"/>
    <property type="match status" value="1"/>
</dbReference>
<keyword evidence="8 10" id="KW-0720">Serine protease</keyword>
<evidence type="ECO:0000256" key="4">
    <source>
        <dbReference type="ARBA" id="ARBA00022525"/>
    </source>
</evidence>
<dbReference type="PROSITE" id="PS00137">
    <property type="entry name" value="SUBTILASE_HIS"/>
    <property type="match status" value="1"/>
</dbReference>
<dbReference type="InterPro" id="IPR007253">
    <property type="entry name" value="Cell_wall-bd_2"/>
</dbReference>
<evidence type="ECO:0000256" key="2">
    <source>
        <dbReference type="ARBA" id="ARBA00004613"/>
    </source>
</evidence>
<evidence type="ECO:0000256" key="6">
    <source>
        <dbReference type="ARBA" id="ARBA00022723"/>
    </source>
</evidence>
<dbReference type="CDD" id="cd07477">
    <property type="entry name" value="Peptidases_S8_Subtilisin_subset"/>
    <property type="match status" value="1"/>
</dbReference>
<dbReference type="Pfam" id="PF00082">
    <property type="entry name" value="Peptidase_S8"/>
    <property type="match status" value="1"/>
</dbReference>
<feature type="domain" description="Peptidase S8/S53" evidence="11">
    <location>
        <begin position="123"/>
        <end position="361"/>
    </location>
</feature>
<evidence type="ECO:0000256" key="8">
    <source>
        <dbReference type="ARBA" id="ARBA00022825"/>
    </source>
</evidence>
<dbReference type="Proteomes" id="UP000322267">
    <property type="component" value="Unassembled WGS sequence"/>
</dbReference>
<feature type="active site" description="Charge relay system" evidence="10">
    <location>
        <position position="164"/>
    </location>
</feature>
<comment type="similarity">
    <text evidence="3 10">Belongs to the peptidase S8 family.</text>
</comment>
<evidence type="ECO:0000256" key="5">
    <source>
        <dbReference type="ARBA" id="ARBA00022670"/>
    </source>
</evidence>
<comment type="subcellular location">
    <subcellularLocation>
        <location evidence="2">Secreted</location>
    </subcellularLocation>
</comment>
<evidence type="ECO:0000256" key="9">
    <source>
        <dbReference type="ARBA" id="ARBA00022837"/>
    </source>
</evidence>
<evidence type="ECO:0000256" key="10">
    <source>
        <dbReference type="PROSITE-ProRule" id="PRU01240"/>
    </source>
</evidence>
<evidence type="ECO:0000313" key="12">
    <source>
        <dbReference type="EMBL" id="TYS17662.1"/>
    </source>
</evidence>
<dbReference type="InterPro" id="IPR015500">
    <property type="entry name" value="Peptidase_S8_subtilisin-rel"/>
</dbReference>
<keyword evidence="4" id="KW-0964">Secreted</keyword>
<comment type="cofactor">
    <cofactor evidence="1">
        <name>Ca(2+)</name>
        <dbReference type="ChEBI" id="CHEBI:29108"/>
    </cofactor>
</comment>
<feature type="active site" description="Charge relay system" evidence="10">
    <location>
        <position position="131"/>
    </location>
</feature>
<dbReference type="PROSITE" id="PS00136">
    <property type="entry name" value="SUBTILASE_ASP"/>
    <property type="match status" value="1"/>
</dbReference>
<dbReference type="InterPro" id="IPR000209">
    <property type="entry name" value="Peptidase_S8/S53_dom"/>
</dbReference>
<dbReference type="AlphaFoldDB" id="A0A5D4NY87"/>